<name>A0A517P3A6_9BACT</name>
<reference evidence="1 2" key="1">
    <citation type="submission" date="2019-02" db="EMBL/GenBank/DDBJ databases">
        <title>Deep-cultivation of Planctomycetes and their phenomic and genomic characterization uncovers novel biology.</title>
        <authorList>
            <person name="Wiegand S."/>
            <person name="Jogler M."/>
            <person name="Boedeker C."/>
            <person name="Pinto D."/>
            <person name="Vollmers J."/>
            <person name="Rivas-Marin E."/>
            <person name="Kohn T."/>
            <person name="Peeters S.H."/>
            <person name="Heuer A."/>
            <person name="Rast P."/>
            <person name="Oberbeckmann S."/>
            <person name="Bunk B."/>
            <person name="Jeske O."/>
            <person name="Meyerdierks A."/>
            <person name="Storesund J.E."/>
            <person name="Kallscheuer N."/>
            <person name="Luecker S."/>
            <person name="Lage O.M."/>
            <person name="Pohl T."/>
            <person name="Merkel B.J."/>
            <person name="Hornburger P."/>
            <person name="Mueller R.-W."/>
            <person name="Bruemmer F."/>
            <person name="Labrenz M."/>
            <person name="Spormann A.M."/>
            <person name="Op den Camp H."/>
            <person name="Overmann J."/>
            <person name="Amann R."/>
            <person name="Jetten M.S.M."/>
            <person name="Mascher T."/>
            <person name="Medema M.H."/>
            <person name="Devos D.P."/>
            <person name="Kaster A.-K."/>
            <person name="Ovreas L."/>
            <person name="Rohde M."/>
            <person name="Galperin M.Y."/>
            <person name="Jogler C."/>
        </authorList>
    </citation>
    <scope>NUCLEOTIDE SEQUENCE [LARGE SCALE GENOMIC DNA]</scope>
    <source>
        <strain evidence="1 2">K23_9</strain>
    </source>
</reference>
<evidence type="ECO:0000313" key="2">
    <source>
        <dbReference type="Proteomes" id="UP000319817"/>
    </source>
</evidence>
<evidence type="ECO:0000313" key="1">
    <source>
        <dbReference type="EMBL" id="QDT13843.1"/>
    </source>
</evidence>
<dbReference type="Proteomes" id="UP000319817">
    <property type="component" value="Chromosome"/>
</dbReference>
<gene>
    <name evidence="1" type="ORF">K239x_58630</name>
</gene>
<sequence>MLMSAFCIATTPAYSQATRTQRGGGELSIKPGSTLPTVKVFDEAGDAFSTASLRGSYSVVVFGCLT</sequence>
<accession>A0A517P3A6</accession>
<organism evidence="1 2">
    <name type="scientific">Stieleria marina</name>
    <dbReference type="NCBI Taxonomy" id="1930275"/>
    <lineage>
        <taxon>Bacteria</taxon>
        <taxon>Pseudomonadati</taxon>
        <taxon>Planctomycetota</taxon>
        <taxon>Planctomycetia</taxon>
        <taxon>Pirellulales</taxon>
        <taxon>Pirellulaceae</taxon>
        <taxon>Stieleria</taxon>
    </lineage>
</organism>
<dbReference type="AlphaFoldDB" id="A0A517P3A6"/>
<dbReference type="EMBL" id="CP036526">
    <property type="protein sequence ID" value="QDT13843.1"/>
    <property type="molecule type" value="Genomic_DNA"/>
</dbReference>
<protein>
    <submittedName>
        <fullName evidence="1">Uncharacterized protein</fullName>
    </submittedName>
</protein>
<keyword evidence="2" id="KW-1185">Reference proteome</keyword>
<proteinExistence type="predicted"/>